<dbReference type="EMBL" id="BMYF01000017">
    <property type="protein sequence ID" value="GHB44263.1"/>
    <property type="molecule type" value="Genomic_DNA"/>
</dbReference>
<dbReference type="AlphaFoldDB" id="A0A8J3CYZ8"/>
<evidence type="ECO:0000259" key="4">
    <source>
        <dbReference type="Pfam" id="PF20257"/>
    </source>
</evidence>
<dbReference type="InterPro" id="IPR023227">
    <property type="entry name" value="SAM_OH_AdoTrfase_C_sf"/>
</dbReference>
<sequence>MNSIYGVKNKFLILFTPITKIEKFNRLALMALITFTSDFGERDFYVPAVKAKMLSINPQLTIVDISHRIEPYNTAQAAFLLKSVYKDFPKGTVHLLALNATDVKKDGFIAIKHEEHIFIGPNNGVLSLLSEQEPGIAVQLTDAHLQGTTFPTKDLLAPIAAKVASGAAIHDFGGPLRSIKRMIGRQFKATRQEIVGHVLQIDNYGNMLTNIPKEVFDLLNPGRFTIRFGREEATSINHSYEEVDNGDCFVLFNSLGIMEIGINQGHGAELLGLRVDSPIYINFEN</sequence>
<dbReference type="InterPro" id="IPR023228">
    <property type="entry name" value="SAM_OH_AdoTrfase_N_sf"/>
</dbReference>
<dbReference type="PANTHER" id="PTHR35092">
    <property type="entry name" value="CHLORINASE MJ1651"/>
    <property type="match status" value="1"/>
</dbReference>
<reference evidence="5" key="1">
    <citation type="journal article" date="2014" name="Int. J. Syst. Evol. Microbiol.">
        <title>Complete genome sequence of Corynebacterium casei LMG S-19264T (=DSM 44701T), isolated from a smear-ripened cheese.</title>
        <authorList>
            <consortium name="US DOE Joint Genome Institute (JGI-PGF)"/>
            <person name="Walter F."/>
            <person name="Albersmeier A."/>
            <person name="Kalinowski J."/>
            <person name="Ruckert C."/>
        </authorList>
    </citation>
    <scope>NUCLEOTIDE SEQUENCE</scope>
    <source>
        <strain evidence="5">KCTC 23224</strain>
    </source>
</reference>
<comment type="similarity">
    <text evidence="2">Belongs to the SAM hydrolase / SAM-dependent halogenase family.</text>
</comment>
<dbReference type="SUPFAM" id="SSF102522">
    <property type="entry name" value="Bacterial fluorinating enzyme, N-terminal domain"/>
    <property type="match status" value="1"/>
</dbReference>
<gene>
    <name evidence="5" type="primary">fjo14</name>
    <name evidence="5" type="ORF">GCM10008106_26600</name>
</gene>
<keyword evidence="1" id="KW-0949">S-adenosyl-L-methionine</keyword>
<evidence type="ECO:0008006" key="7">
    <source>
        <dbReference type="Google" id="ProtNLM"/>
    </source>
</evidence>
<dbReference type="Pfam" id="PF20257">
    <property type="entry name" value="SAM_HAT_C"/>
    <property type="match status" value="1"/>
</dbReference>
<evidence type="ECO:0000313" key="6">
    <source>
        <dbReference type="Proteomes" id="UP000642809"/>
    </source>
</evidence>
<dbReference type="InterPro" id="IPR046469">
    <property type="entry name" value="SAM_HAT_N"/>
</dbReference>
<dbReference type="Proteomes" id="UP000642809">
    <property type="component" value="Unassembled WGS sequence"/>
</dbReference>
<keyword evidence="6" id="KW-1185">Reference proteome</keyword>
<dbReference type="PIRSF" id="PIRSF006779">
    <property type="entry name" value="UCP006779"/>
    <property type="match status" value="1"/>
</dbReference>
<feature type="domain" description="S-adenosyl-l-methionine hydroxide adenosyltransferase C-terminal" evidence="4">
    <location>
        <begin position="196"/>
        <end position="279"/>
    </location>
</feature>
<accession>A0A8J3CYZ8</accession>
<protein>
    <recommendedName>
        <fullName evidence="7">S-adenosyl-l-methionine hydroxide adenosyltransferase</fullName>
    </recommendedName>
</protein>
<evidence type="ECO:0000313" key="5">
    <source>
        <dbReference type="EMBL" id="GHB44263.1"/>
    </source>
</evidence>
<dbReference type="PANTHER" id="PTHR35092:SF1">
    <property type="entry name" value="CHLORINASE MJ1651"/>
    <property type="match status" value="1"/>
</dbReference>
<dbReference type="Gene3D" id="3.40.50.10790">
    <property type="entry name" value="S-adenosyl-l-methionine hydroxide adenosyltransferase, N-terminal"/>
    <property type="match status" value="1"/>
</dbReference>
<dbReference type="Pfam" id="PF01887">
    <property type="entry name" value="SAM_HAT_N"/>
    <property type="match status" value="1"/>
</dbReference>
<evidence type="ECO:0000256" key="2">
    <source>
        <dbReference type="ARBA" id="ARBA00024035"/>
    </source>
</evidence>
<proteinExistence type="inferred from homology"/>
<comment type="caution">
    <text evidence="5">The sequence shown here is derived from an EMBL/GenBank/DDBJ whole genome shotgun (WGS) entry which is preliminary data.</text>
</comment>
<evidence type="ECO:0000256" key="1">
    <source>
        <dbReference type="ARBA" id="ARBA00022691"/>
    </source>
</evidence>
<reference evidence="5" key="2">
    <citation type="submission" date="2020-09" db="EMBL/GenBank/DDBJ databases">
        <authorList>
            <person name="Sun Q."/>
            <person name="Kim S."/>
        </authorList>
    </citation>
    <scope>NUCLEOTIDE SEQUENCE</scope>
    <source>
        <strain evidence="5">KCTC 23224</strain>
    </source>
</reference>
<dbReference type="SUPFAM" id="SSF101852">
    <property type="entry name" value="Bacterial fluorinating enzyme, C-terminal domain"/>
    <property type="match status" value="1"/>
</dbReference>
<organism evidence="5 6">
    <name type="scientific">Mongoliitalea lutea</name>
    <dbReference type="NCBI Taxonomy" id="849756"/>
    <lineage>
        <taxon>Bacteria</taxon>
        <taxon>Pseudomonadati</taxon>
        <taxon>Bacteroidota</taxon>
        <taxon>Cytophagia</taxon>
        <taxon>Cytophagales</taxon>
        <taxon>Cyclobacteriaceae</taxon>
        <taxon>Mongoliitalea</taxon>
    </lineage>
</organism>
<dbReference type="Gene3D" id="2.40.30.90">
    <property type="entry name" value="Bacterial fluorinating enzyme like"/>
    <property type="match status" value="1"/>
</dbReference>
<feature type="domain" description="S-adenosyl-l-methionine hydroxide adenosyltransferase N-terminal" evidence="3">
    <location>
        <begin position="33"/>
        <end position="173"/>
    </location>
</feature>
<evidence type="ECO:0000259" key="3">
    <source>
        <dbReference type="Pfam" id="PF01887"/>
    </source>
</evidence>
<dbReference type="InterPro" id="IPR046470">
    <property type="entry name" value="SAM_HAT_C"/>
</dbReference>
<name>A0A8J3CYZ8_9BACT</name>
<dbReference type="InterPro" id="IPR002747">
    <property type="entry name" value="SAM_OH_AdoTrfase"/>
</dbReference>